<dbReference type="InterPro" id="IPR012336">
    <property type="entry name" value="Thioredoxin-like_fold"/>
</dbReference>
<dbReference type="InterPro" id="IPR036249">
    <property type="entry name" value="Thioredoxin-like_sf"/>
</dbReference>
<dbReference type="RefSeq" id="WP_078711403.1">
    <property type="nucleotide sequence ID" value="NZ_FUWY01000002.1"/>
</dbReference>
<dbReference type="STRING" id="118967.SAMN02745191_0979"/>
<evidence type="ECO:0000259" key="1">
    <source>
        <dbReference type="Pfam" id="PF13192"/>
    </source>
</evidence>
<dbReference type="OrthoDB" id="5348456at2"/>
<dbReference type="InterPro" id="IPR011767">
    <property type="entry name" value="GLR_AS"/>
</dbReference>
<keyword evidence="3" id="KW-1185">Reference proteome</keyword>
<evidence type="ECO:0000313" key="3">
    <source>
        <dbReference type="Proteomes" id="UP000243297"/>
    </source>
</evidence>
<dbReference type="PROSITE" id="PS00195">
    <property type="entry name" value="GLUTAREDOXIN_1"/>
    <property type="match status" value="1"/>
</dbReference>
<dbReference type="Gene3D" id="3.40.30.10">
    <property type="entry name" value="Glutaredoxin"/>
    <property type="match status" value="1"/>
</dbReference>
<protein>
    <submittedName>
        <fullName evidence="2">Glutaredoxin</fullName>
    </submittedName>
</protein>
<name>A0A1T4LN84_9FIRM</name>
<dbReference type="SUPFAM" id="SSF52833">
    <property type="entry name" value="Thioredoxin-like"/>
    <property type="match status" value="1"/>
</dbReference>
<reference evidence="3" key="1">
    <citation type="submission" date="2017-02" db="EMBL/GenBank/DDBJ databases">
        <authorList>
            <person name="Varghese N."/>
            <person name="Submissions S."/>
        </authorList>
    </citation>
    <scope>NUCLEOTIDE SEQUENCE [LARGE SCALE GENOMIC DNA]</scope>
    <source>
        <strain evidence="3">ATCC 25662</strain>
    </source>
</reference>
<dbReference type="Proteomes" id="UP000243297">
    <property type="component" value="Unassembled WGS sequence"/>
</dbReference>
<evidence type="ECO:0000313" key="2">
    <source>
        <dbReference type="EMBL" id="SJZ56199.1"/>
    </source>
</evidence>
<sequence>MKKIKMFMFDGCPHCKKALDFLDELRKEDKYSHVEIEMIDEHKEPDIANQYDYYYVPTFYVDEVKVHEGTVTLEQVKEVLDKAI</sequence>
<gene>
    <name evidence="2" type="ORF">SAMN02745191_0979</name>
</gene>
<accession>A0A1T4LN84</accession>
<organism evidence="2 3">
    <name type="scientific">Anaerorhabdus furcosa</name>
    <dbReference type="NCBI Taxonomy" id="118967"/>
    <lineage>
        <taxon>Bacteria</taxon>
        <taxon>Bacillati</taxon>
        <taxon>Bacillota</taxon>
        <taxon>Erysipelotrichia</taxon>
        <taxon>Erysipelotrichales</taxon>
        <taxon>Erysipelotrichaceae</taxon>
        <taxon>Anaerorhabdus</taxon>
    </lineage>
</organism>
<feature type="domain" description="Thioredoxin-like fold" evidence="1">
    <location>
        <begin position="3"/>
        <end position="80"/>
    </location>
</feature>
<dbReference type="AlphaFoldDB" id="A0A1T4LN84"/>
<dbReference type="Pfam" id="PF13192">
    <property type="entry name" value="Thioredoxin_3"/>
    <property type="match status" value="1"/>
</dbReference>
<dbReference type="CDD" id="cd02947">
    <property type="entry name" value="TRX_family"/>
    <property type="match status" value="1"/>
</dbReference>
<dbReference type="PROSITE" id="PS51354">
    <property type="entry name" value="GLUTAREDOXIN_2"/>
    <property type="match status" value="1"/>
</dbReference>
<dbReference type="EMBL" id="FUWY01000002">
    <property type="protein sequence ID" value="SJZ56199.1"/>
    <property type="molecule type" value="Genomic_DNA"/>
</dbReference>
<proteinExistence type="predicted"/>